<gene>
    <name evidence="16" type="ORF">PNOK_0267500</name>
</gene>
<feature type="transmembrane region" description="Helical" evidence="14">
    <location>
        <begin position="66"/>
        <end position="85"/>
    </location>
</feature>
<evidence type="ECO:0000256" key="12">
    <source>
        <dbReference type="ARBA" id="ARBA00023136"/>
    </source>
</evidence>
<evidence type="ECO:0000256" key="2">
    <source>
        <dbReference type="ARBA" id="ARBA00009295"/>
    </source>
</evidence>
<accession>A0A286UT09</accession>
<keyword evidence="9" id="KW-0560">Oxidoreductase</keyword>
<keyword evidence="3" id="KW-0444">Lipid biosynthesis</keyword>
<keyword evidence="17" id="KW-1185">Reference proteome</keyword>
<evidence type="ECO:0000256" key="13">
    <source>
        <dbReference type="ARBA" id="ARBA00023160"/>
    </source>
</evidence>
<keyword evidence="4 14" id="KW-0349">Heme</keyword>
<protein>
    <submittedName>
        <fullName evidence="16">Acyl-desaturase</fullName>
    </submittedName>
</protein>
<evidence type="ECO:0000259" key="15">
    <source>
        <dbReference type="PROSITE" id="PS50255"/>
    </source>
</evidence>
<sequence length="345" mass="39904">MIRCLRHRLHHRFTDDPIQDPYAATRGLLFSHMGWIFYRPKYDKMSLIDRDDLDNDPVVRFQHKHFTPLALFFGLILPTLMGMSWRDPLGAFIYGGLVARILVWHCTFCVNSLAHWDGLQPYSDENTSKGNLLVAMLTCGEGNHNFVSLFNTIRFDSSHERNVLQHHAFPQDFRAGPSAMNWDPSKWVIIVLHRLSLIQGLRRAREEDIQSAAEWMRRQREKIIKEKGDQVHIHIHPPHTDFEDSYYTSDNTDVPRKFDIWNHKALHEYVNSKVGRCVILLDGYAIDVTSYLGEHPGGASLLRNYSIRVGNDLVDSSSAFHGGMNNHSRAAKRRVRQLRVAKVEL</sequence>
<keyword evidence="12 14" id="KW-0472">Membrane</keyword>
<comment type="caution">
    <text evidence="16">The sequence shown here is derived from an EMBL/GenBank/DDBJ whole genome shotgun (WGS) entry which is preliminary data.</text>
</comment>
<evidence type="ECO:0000256" key="5">
    <source>
        <dbReference type="ARBA" id="ARBA00022692"/>
    </source>
</evidence>
<evidence type="ECO:0000256" key="3">
    <source>
        <dbReference type="ARBA" id="ARBA00022516"/>
    </source>
</evidence>
<evidence type="ECO:0000256" key="14">
    <source>
        <dbReference type="RuleBase" id="RU362121"/>
    </source>
</evidence>
<dbReference type="GO" id="GO:0005506">
    <property type="term" value="F:iron ion binding"/>
    <property type="evidence" value="ECO:0007669"/>
    <property type="project" value="TreeGrafter"/>
</dbReference>
<dbReference type="GO" id="GO:0020037">
    <property type="term" value="F:heme binding"/>
    <property type="evidence" value="ECO:0007669"/>
    <property type="project" value="UniProtKB-UniRule"/>
</dbReference>
<keyword evidence="7" id="KW-0276">Fatty acid metabolism</keyword>
<dbReference type="SUPFAM" id="SSF55856">
    <property type="entry name" value="Cytochrome b5-like heme/steroid binding domain"/>
    <property type="match status" value="1"/>
</dbReference>
<evidence type="ECO:0000256" key="11">
    <source>
        <dbReference type="ARBA" id="ARBA00023098"/>
    </source>
</evidence>
<keyword evidence="6 14" id="KW-0479">Metal-binding</keyword>
<evidence type="ECO:0000256" key="9">
    <source>
        <dbReference type="ARBA" id="ARBA00023002"/>
    </source>
</evidence>
<evidence type="ECO:0000256" key="1">
    <source>
        <dbReference type="ARBA" id="ARBA00004141"/>
    </source>
</evidence>
<dbReference type="PRINTS" id="PR00075">
    <property type="entry name" value="FACDDSATRASE"/>
</dbReference>
<dbReference type="GO" id="GO:0004768">
    <property type="term" value="F:stearoyl-CoA 9-desaturase activity"/>
    <property type="evidence" value="ECO:0007669"/>
    <property type="project" value="TreeGrafter"/>
</dbReference>
<evidence type="ECO:0000256" key="10">
    <source>
        <dbReference type="ARBA" id="ARBA00023004"/>
    </source>
</evidence>
<dbReference type="InterPro" id="IPR036400">
    <property type="entry name" value="Cyt_B5-like_heme/steroid_sf"/>
</dbReference>
<dbReference type="PROSITE" id="PS00191">
    <property type="entry name" value="CYTOCHROME_B5_1"/>
    <property type="match status" value="1"/>
</dbReference>
<reference evidence="16 17" key="1">
    <citation type="journal article" date="2017" name="Mol. Ecol.">
        <title>Comparative and population genomic landscape of Phellinus noxius: A hypervariable fungus causing root rot in trees.</title>
        <authorList>
            <person name="Chung C.L."/>
            <person name="Lee T.J."/>
            <person name="Akiba M."/>
            <person name="Lee H.H."/>
            <person name="Kuo T.H."/>
            <person name="Liu D."/>
            <person name="Ke H.M."/>
            <person name="Yokoi T."/>
            <person name="Roa M.B."/>
            <person name="Lu M.J."/>
            <person name="Chang Y.Y."/>
            <person name="Ann P.J."/>
            <person name="Tsai J.N."/>
            <person name="Chen C.Y."/>
            <person name="Tzean S.S."/>
            <person name="Ota Y."/>
            <person name="Hattori T."/>
            <person name="Sahashi N."/>
            <person name="Liou R.F."/>
            <person name="Kikuchi T."/>
            <person name="Tsai I.J."/>
        </authorList>
    </citation>
    <scope>NUCLEOTIDE SEQUENCE [LARGE SCALE GENOMIC DNA]</scope>
    <source>
        <strain evidence="16 17">FFPRI411160</strain>
    </source>
</reference>
<dbReference type="Pfam" id="PF00173">
    <property type="entry name" value="Cyt-b5"/>
    <property type="match status" value="1"/>
</dbReference>
<dbReference type="Proteomes" id="UP000217199">
    <property type="component" value="Unassembled WGS sequence"/>
</dbReference>
<comment type="subcellular location">
    <subcellularLocation>
        <location evidence="1">Membrane</location>
        <topology evidence="1">Multi-pass membrane protein</topology>
    </subcellularLocation>
</comment>
<dbReference type="InParanoid" id="A0A286UT09"/>
<dbReference type="InterPro" id="IPR001199">
    <property type="entry name" value="Cyt_B5-like_heme/steroid-bd"/>
</dbReference>
<dbReference type="OrthoDB" id="10260134at2759"/>
<dbReference type="EMBL" id="NBII01000002">
    <property type="protein sequence ID" value="PAV22718.1"/>
    <property type="molecule type" value="Genomic_DNA"/>
</dbReference>
<name>A0A286UT09_9AGAM</name>
<dbReference type="InterPro" id="IPR015876">
    <property type="entry name" value="Acyl-CoA_DS"/>
</dbReference>
<proteinExistence type="inferred from homology"/>
<evidence type="ECO:0000313" key="17">
    <source>
        <dbReference type="Proteomes" id="UP000217199"/>
    </source>
</evidence>
<evidence type="ECO:0000256" key="6">
    <source>
        <dbReference type="ARBA" id="ARBA00022723"/>
    </source>
</evidence>
<evidence type="ECO:0000313" key="16">
    <source>
        <dbReference type="EMBL" id="PAV22718.1"/>
    </source>
</evidence>
<organism evidence="16 17">
    <name type="scientific">Pyrrhoderma noxium</name>
    <dbReference type="NCBI Taxonomy" id="2282107"/>
    <lineage>
        <taxon>Eukaryota</taxon>
        <taxon>Fungi</taxon>
        <taxon>Dikarya</taxon>
        <taxon>Basidiomycota</taxon>
        <taxon>Agaricomycotina</taxon>
        <taxon>Agaricomycetes</taxon>
        <taxon>Hymenochaetales</taxon>
        <taxon>Hymenochaetaceae</taxon>
        <taxon>Pyrrhoderma</taxon>
    </lineage>
</organism>
<evidence type="ECO:0000256" key="8">
    <source>
        <dbReference type="ARBA" id="ARBA00022989"/>
    </source>
</evidence>
<dbReference type="STRING" id="2282107.A0A286UT09"/>
<comment type="similarity">
    <text evidence="2">Belongs to the fatty acid desaturase type 1 family.</text>
</comment>
<dbReference type="PROSITE" id="PS50255">
    <property type="entry name" value="CYTOCHROME_B5_2"/>
    <property type="match status" value="1"/>
</dbReference>
<keyword evidence="10 14" id="KW-0408">Iron</keyword>
<evidence type="ECO:0000256" key="4">
    <source>
        <dbReference type="ARBA" id="ARBA00022617"/>
    </source>
</evidence>
<dbReference type="Gene3D" id="3.10.120.10">
    <property type="entry name" value="Cytochrome b5-like heme/steroid binding domain"/>
    <property type="match status" value="1"/>
</dbReference>
<dbReference type="GO" id="GO:0006636">
    <property type="term" value="P:unsaturated fatty acid biosynthetic process"/>
    <property type="evidence" value="ECO:0007669"/>
    <property type="project" value="TreeGrafter"/>
</dbReference>
<evidence type="ECO:0000256" key="7">
    <source>
        <dbReference type="ARBA" id="ARBA00022832"/>
    </source>
</evidence>
<comment type="similarity">
    <text evidence="14">Belongs to the cytochrome b5 family.</text>
</comment>
<keyword evidence="5 14" id="KW-0812">Transmembrane</keyword>
<dbReference type="GO" id="GO:0005789">
    <property type="term" value="C:endoplasmic reticulum membrane"/>
    <property type="evidence" value="ECO:0007669"/>
    <property type="project" value="TreeGrafter"/>
</dbReference>
<feature type="domain" description="Cytochrome b5 heme-binding" evidence="15">
    <location>
        <begin position="258"/>
        <end position="344"/>
    </location>
</feature>
<dbReference type="PANTHER" id="PTHR11351">
    <property type="entry name" value="ACYL-COA DESATURASE"/>
    <property type="match status" value="1"/>
</dbReference>
<dbReference type="AlphaFoldDB" id="A0A286UT09"/>
<keyword evidence="8 14" id="KW-1133">Transmembrane helix</keyword>
<dbReference type="InterPro" id="IPR018506">
    <property type="entry name" value="Cyt_B5_heme-BS"/>
</dbReference>
<dbReference type="CDD" id="cd03505">
    <property type="entry name" value="Delta9-FADS-like"/>
    <property type="match status" value="1"/>
</dbReference>
<keyword evidence="11" id="KW-0443">Lipid metabolism</keyword>
<dbReference type="PANTHER" id="PTHR11351:SF31">
    <property type="entry name" value="DESATURASE 1, ISOFORM A-RELATED"/>
    <property type="match status" value="1"/>
</dbReference>
<keyword evidence="13" id="KW-0275">Fatty acid biosynthesis</keyword>